<organism evidence="4">
    <name type="scientific">mine drainage metagenome</name>
    <dbReference type="NCBI Taxonomy" id="410659"/>
    <lineage>
        <taxon>unclassified sequences</taxon>
        <taxon>metagenomes</taxon>
        <taxon>ecological metagenomes</taxon>
    </lineage>
</organism>
<comment type="similarity">
    <text evidence="1">Belongs to the snRNP Sm proteins family.</text>
</comment>
<evidence type="ECO:0000256" key="1">
    <source>
        <dbReference type="ARBA" id="ARBA00006850"/>
    </source>
</evidence>
<evidence type="ECO:0000313" key="4">
    <source>
        <dbReference type="EMBL" id="EQD76991.1"/>
    </source>
</evidence>
<dbReference type="GO" id="GO:1990904">
    <property type="term" value="C:ribonucleoprotein complex"/>
    <property type="evidence" value="ECO:0007669"/>
    <property type="project" value="UniProtKB-KW"/>
</dbReference>
<dbReference type="InterPro" id="IPR010920">
    <property type="entry name" value="LSM_dom_sf"/>
</dbReference>
<accession>T1BVK1</accession>
<feature type="non-terminal residue" evidence="4">
    <location>
        <position position="1"/>
    </location>
</feature>
<dbReference type="PANTHER" id="PTHR10553:SF5">
    <property type="entry name" value="U6 SNRNA-ASSOCIATED SM-LIKE PROTEIN LSM7"/>
    <property type="match status" value="1"/>
</dbReference>
<dbReference type="PANTHER" id="PTHR10553">
    <property type="entry name" value="SMALL NUCLEAR RIBONUCLEOPROTEIN"/>
    <property type="match status" value="1"/>
</dbReference>
<keyword evidence="2 4" id="KW-0687">Ribonucleoprotein</keyword>
<dbReference type="InterPro" id="IPR047575">
    <property type="entry name" value="Sm"/>
</dbReference>
<reference evidence="4" key="2">
    <citation type="journal article" date="2014" name="ISME J.">
        <title>Microbial stratification in low pH oxic and suboxic macroscopic growths along an acid mine drainage.</title>
        <authorList>
            <person name="Mendez-Garcia C."/>
            <person name="Mesa V."/>
            <person name="Sprenger R.R."/>
            <person name="Richter M."/>
            <person name="Diez M.S."/>
            <person name="Solano J."/>
            <person name="Bargiela R."/>
            <person name="Golyshina O.V."/>
            <person name="Manteca A."/>
            <person name="Ramos J.L."/>
            <person name="Gallego J.R."/>
            <person name="Llorente I."/>
            <person name="Martins Dos Santos V.A."/>
            <person name="Jensen O.N."/>
            <person name="Pelaez A.I."/>
            <person name="Sanchez J."/>
            <person name="Ferrer M."/>
        </authorList>
    </citation>
    <scope>NUCLEOTIDE SEQUENCE</scope>
</reference>
<evidence type="ECO:0000259" key="3">
    <source>
        <dbReference type="PROSITE" id="PS52002"/>
    </source>
</evidence>
<dbReference type="AlphaFoldDB" id="T1BVK1"/>
<dbReference type="PROSITE" id="PS52002">
    <property type="entry name" value="SM"/>
    <property type="match status" value="1"/>
</dbReference>
<sequence>TRFEGERLKPRARVRDAMTQTPSGLLTRAIDQEVELFLKDHRSLRGQLRGFDDHMNMVLSEADESDGQRNRHLGLVVVRGSNVISLNAPHGAISKAP</sequence>
<dbReference type="Pfam" id="PF01423">
    <property type="entry name" value="LSM"/>
    <property type="match status" value="1"/>
</dbReference>
<protein>
    <submittedName>
        <fullName evidence="4">Like-Sm ribonucleoprotein, eukaryotic and archaea-type, core</fullName>
    </submittedName>
</protein>
<dbReference type="SUPFAM" id="SSF50182">
    <property type="entry name" value="Sm-like ribonucleoproteins"/>
    <property type="match status" value="1"/>
</dbReference>
<dbReference type="InterPro" id="IPR044641">
    <property type="entry name" value="Lsm7/SmG-like"/>
</dbReference>
<evidence type="ECO:0000256" key="2">
    <source>
        <dbReference type="ARBA" id="ARBA00023274"/>
    </source>
</evidence>
<proteinExistence type="inferred from homology"/>
<comment type="caution">
    <text evidence="4">The sequence shown here is derived from an EMBL/GenBank/DDBJ whole genome shotgun (WGS) entry which is preliminary data.</text>
</comment>
<dbReference type="GO" id="GO:0003723">
    <property type="term" value="F:RNA binding"/>
    <property type="evidence" value="ECO:0007669"/>
    <property type="project" value="InterPro"/>
</dbReference>
<dbReference type="EMBL" id="AUZY01000918">
    <property type="protein sequence ID" value="EQD76991.1"/>
    <property type="molecule type" value="Genomic_DNA"/>
</dbReference>
<dbReference type="SMART" id="SM00651">
    <property type="entry name" value="Sm"/>
    <property type="match status" value="1"/>
</dbReference>
<name>T1BVK1_9ZZZZ</name>
<dbReference type="InterPro" id="IPR001163">
    <property type="entry name" value="Sm_dom_euk/arc"/>
</dbReference>
<dbReference type="Gene3D" id="2.30.30.100">
    <property type="match status" value="1"/>
</dbReference>
<gene>
    <name evidence="4" type="ORF">B1B_01316</name>
</gene>
<feature type="domain" description="Sm" evidence="3">
    <location>
        <begin position="21"/>
        <end position="92"/>
    </location>
</feature>
<reference evidence="4" key="1">
    <citation type="submission" date="2013-08" db="EMBL/GenBank/DDBJ databases">
        <authorList>
            <person name="Mendez C."/>
            <person name="Richter M."/>
            <person name="Ferrer M."/>
            <person name="Sanchez J."/>
        </authorList>
    </citation>
    <scope>NUCLEOTIDE SEQUENCE</scope>
</reference>